<organism evidence="2 3">
    <name type="scientific">Lutispora thermophila DSM 19022</name>
    <dbReference type="NCBI Taxonomy" id="1122184"/>
    <lineage>
        <taxon>Bacteria</taxon>
        <taxon>Bacillati</taxon>
        <taxon>Bacillota</taxon>
        <taxon>Clostridia</taxon>
        <taxon>Lutisporales</taxon>
        <taxon>Lutisporaceae</taxon>
        <taxon>Lutispora</taxon>
    </lineage>
</organism>
<accession>A0A1M6IRC2</accession>
<dbReference type="STRING" id="1122184.SAMN02745176_03363"/>
<gene>
    <name evidence="2" type="ORF">SAMN02745176_03363</name>
</gene>
<evidence type="ECO:0000313" key="2">
    <source>
        <dbReference type="EMBL" id="SHJ36937.1"/>
    </source>
</evidence>
<dbReference type="Pfam" id="PF00144">
    <property type="entry name" value="Beta-lactamase"/>
    <property type="match status" value="1"/>
</dbReference>
<dbReference type="InterPro" id="IPR001466">
    <property type="entry name" value="Beta-lactam-related"/>
</dbReference>
<proteinExistence type="predicted"/>
<protein>
    <submittedName>
        <fullName evidence="2">CubicO group peptidase, beta-lactamase class C family</fullName>
    </submittedName>
</protein>
<dbReference type="InterPro" id="IPR012338">
    <property type="entry name" value="Beta-lactam/transpept-like"/>
</dbReference>
<dbReference type="SUPFAM" id="SSF56601">
    <property type="entry name" value="beta-lactamase/transpeptidase-like"/>
    <property type="match status" value="1"/>
</dbReference>
<reference evidence="2 3" key="1">
    <citation type="submission" date="2016-11" db="EMBL/GenBank/DDBJ databases">
        <authorList>
            <person name="Jaros S."/>
            <person name="Januszkiewicz K."/>
            <person name="Wedrychowicz H."/>
        </authorList>
    </citation>
    <scope>NUCLEOTIDE SEQUENCE [LARGE SCALE GENOMIC DNA]</scope>
    <source>
        <strain evidence="2 3">DSM 19022</strain>
    </source>
</reference>
<dbReference type="InterPro" id="IPR050491">
    <property type="entry name" value="AmpC-like"/>
</dbReference>
<keyword evidence="3" id="KW-1185">Reference proteome</keyword>
<name>A0A1M6IRC2_9FIRM</name>
<dbReference type="Gene3D" id="3.40.710.10">
    <property type="entry name" value="DD-peptidase/beta-lactamase superfamily"/>
    <property type="match status" value="1"/>
</dbReference>
<dbReference type="PANTHER" id="PTHR46825:SF15">
    <property type="entry name" value="BETA-LACTAMASE-RELATED DOMAIN-CONTAINING PROTEIN"/>
    <property type="match status" value="1"/>
</dbReference>
<evidence type="ECO:0000313" key="3">
    <source>
        <dbReference type="Proteomes" id="UP000184442"/>
    </source>
</evidence>
<feature type="domain" description="Beta-lactamase-related" evidence="1">
    <location>
        <begin position="9"/>
        <end position="328"/>
    </location>
</feature>
<dbReference type="RefSeq" id="WP_073027839.1">
    <property type="nucleotide sequence ID" value="NZ_FQZS01000037.1"/>
</dbReference>
<sequence length="466" mass="54886">MLLSARIKDFVEEFISKDYLPGCSIMINQSNELVYINSFGRRNIKDNLEVNINTIFPIGCITKIVTSMLILALCKKNRINIDKPLRNLFPNNPMFEADMFSYVTIKDIIAHRTGIVDNNLLLYINKNETKNDIISRICNEFTIESFRNKYSYCSTTYVILGELVKLITNRSYEEYVTNTIFKPMNMIKTSFFDYDKFLELTYDNFATPYVKNKHELEEGEIIDTKNYNSSMGIITTIDDLSRLFKELIMRYSKTKYLSEIIKPLGITDSKLIYPEIVYDFYGLGFNISCYKNNQFIYHDGNYPGYSSQITYFPKNKISIAVLTNISNSLFPKILTFYIFDILCNLSETKWKHRLELVDNIINKNNLMDINVNENKNNNLNILRFVGRYYNDACGYIEITNKNFTLYVNIDDKKFMLTHIKGNEFYTNFKYLNTFLLLTFMESNELDKVILRIKIHNEERELLFIKE</sequence>
<dbReference type="Proteomes" id="UP000184442">
    <property type="component" value="Unassembled WGS sequence"/>
</dbReference>
<dbReference type="OrthoDB" id="9797709at2"/>
<evidence type="ECO:0000259" key="1">
    <source>
        <dbReference type="Pfam" id="PF00144"/>
    </source>
</evidence>
<dbReference type="AlphaFoldDB" id="A0A1M6IRC2"/>
<dbReference type="PANTHER" id="PTHR46825">
    <property type="entry name" value="D-ALANYL-D-ALANINE-CARBOXYPEPTIDASE/ENDOPEPTIDASE AMPH"/>
    <property type="match status" value="1"/>
</dbReference>
<dbReference type="Gene3D" id="2.40.128.600">
    <property type="match status" value="1"/>
</dbReference>
<dbReference type="EMBL" id="FQZS01000037">
    <property type="protein sequence ID" value="SHJ36937.1"/>
    <property type="molecule type" value="Genomic_DNA"/>
</dbReference>